<evidence type="ECO:0000313" key="1">
    <source>
        <dbReference type="EMBL" id="AET61213.1"/>
    </source>
</evidence>
<gene>
    <name evidence="1" type="ordered locus">HPL003_22445</name>
</gene>
<keyword evidence="1" id="KW-0489">Methyltransferase</keyword>
<reference evidence="2" key="1">
    <citation type="submission" date="2011-11" db="EMBL/GenBank/DDBJ databases">
        <title>Complete sequence of Paenibacillus terrae HPL-003.</title>
        <authorList>
            <person name="Shin S.H."/>
            <person name="Kim S."/>
            <person name="Kim J.Y."/>
        </authorList>
    </citation>
    <scope>NUCLEOTIDE SEQUENCE [LARGE SCALE GENOMIC DNA]</scope>
    <source>
        <strain evidence="2">HPL-003</strain>
    </source>
</reference>
<dbReference type="HOGENOM" id="CLU_3366249_0_0_9"/>
<evidence type="ECO:0000313" key="2">
    <source>
        <dbReference type="Proteomes" id="UP000005876"/>
    </source>
</evidence>
<proteinExistence type="predicted"/>
<dbReference type="AlphaFoldDB" id="G7VQM4"/>
<reference evidence="1 2" key="3">
    <citation type="journal article" date="2012" name="J. Bacteriol.">
        <title>Genome Sequence of Paenibacillus terrae HPL-003, a Xylanase-Producing Bacterium Isolated from Soil Found in Forest Residue.</title>
        <authorList>
            <person name="Shin S.H."/>
            <person name="Kim S."/>
            <person name="Kim J.Y."/>
            <person name="Song H.Y."/>
            <person name="Cho S.J."/>
            <person name="Kim D.R."/>
            <person name="Lee K.I."/>
            <person name="Lim H.K."/>
            <person name="Park N.J."/>
            <person name="Hwang I.T."/>
            <person name="Yang K.S."/>
        </authorList>
    </citation>
    <scope>NUCLEOTIDE SEQUENCE [LARGE SCALE GENOMIC DNA]</scope>
    <source>
        <strain evidence="1 2">HPL-003</strain>
    </source>
</reference>
<protein>
    <submittedName>
        <fullName evidence="1">S-adenosylmethionine-dependent methyltransferase</fullName>
    </submittedName>
</protein>
<dbReference type="STRING" id="985665.HPL003_22445"/>
<name>G7VQM4_PAETH</name>
<sequence>MFDDMKLIYKEDRVLERIYEGKKIRQGFIDYILKK</sequence>
<dbReference type="KEGG" id="pta:HPL003_22445"/>
<dbReference type="GO" id="GO:0032259">
    <property type="term" value="P:methylation"/>
    <property type="evidence" value="ECO:0007669"/>
    <property type="project" value="UniProtKB-KW"/>
</dbReference>
<reference key="2">
    <citation type="submission" date="2011-11" db="EMBL/GenBank/DDBJ databases">
        <authorList>
            <person name="Shin S.H."/>
            <person name="Kim S."/>
            <person name="Kim J.Y."/>
        </authorList>
    </citation>
    <scope>NUCLEOTIDE SEQUENCE</scope>
    <source>
        <strain>HPL-003</strain>
    </source>
</reference>
<keyword evidence="1" id="KW-0808">Transferase</keyword>
<dbReference type="EMBL" id="CP003107">
    <property type="protein sequence ID" value="AET61213.1"/>
    <property type="molecule type" value="Genomic_DNA"/>
</dbReference>
<dbReference type="Proteomes" id="UP000005876">
    <property type="component" value="Chromosome"/>
</dbReference>
<accession>G7VQM4</accession>
<dbReference type="GO" id="GO:0008168">
    <property type="term" value="F:methyltransferase activity"/>
    <property type="evidence" value="ECO:0007669"/>
    <property type="project" value="UniProtKB-KW"/>
</dbReference>
<organism evidence="1 2">
    <name type="scientific">Paenibacillus terrae (strain HPL-003)</name>
    <dbReference type="NCBI Taxonomy" id="985665"/>
    <lineage>
        <taxon>Bacteria</taxon>
        <taxon>Bacillati</taxon>
        <taxon>Bacillota</taxon>
        <taxon>Bacilli</taxon>
        <taxon>Bacillales</taxon>
        <taxon>Paenibacillaceae</taxon>
        <taxon>Paenibacillus</taxon>
    </lineage>
</organism>